<reference evidence="3 4" key="1">
    <citation type="journal article" date="2013" name="BMC Genomics">
        <title>Reconstruction of the lipid metabolism for the microalga Monoraphidium neglectum from its genome sequence reveals characteristics suitable for biofuel production.</title>
        <authorList>
            <person name="Bogen C."/>
            <person name="Al-Dilaimi A."/>
            <person name="Albersmeier A."/>
            <person name="Wichmann J."/>
            <person name="Grundmann M."/>
            <person name="Rupp O."/>
            <person name="Lauersen K.J."/>
            <person name="Blifernez-Klassen O."/>
            <person name="Kalinowski J."/>
            <person name="Goesmann A."/>
            <person name="Mussgnug J.H."/>
            <person name="Kruse O."/>
        </authorList>
    </citation>
    <scope>NUCLEOTIDE SEQUENCE [LARGE SCALE GENOMIC DNA]</scope>
    <source>
        <strain evidence="3 4">SAG 48.87</strain>
    </source>
</reference>
<dbReference type="Proteomes" id="UP000054498">
    <property type="component" value="Unassembled WGS sequence"/>
</dbReference>
<dbReference type="InterPro" id="IPR023631">
    <property type="entry name" value="Amidase_dom"/>
</dbReference>
<dbReference type="Gene3D" id="3.90.1300.10">
    <property type="entry name" value="Amidase signature (AS) domain"/>
    <property type="match status" value="1"/>
</dbReference>
<dbReference type="Pfam" id="PF01425">
    <property type="entry name" value="Amidase"/>
    <property type="match status" value="2"/>
</dbReference>
<dbReference type="KEGG" id="mng:MNEG_1063"/>
<accession>A0A0D2MWE0</accession>
<dbReference type="InterPro" id="IPR000120">
    <property type="entry name" value="Amidase"/>
</dbReference>
<comment type="similarity">
    <text evidence="1">Belongs to the amidase family.</text>
</comment>
<gene>
    <name evidence="3" type="ORF">MNEG_1063</name>
</gene>
<organism evidence="3 4">
    <name type="scientific">Monoraphidium neglectum</name>
    <dbReference type="NCBI Taxonomy" id="145388"/>
    <lineage>
        <taxon>Eukaryota</taxon>
        <taxon>Viridiplantae</taxon>
        <taxon>Chlorophyta</taxon>
        <taxon>core chlorophytes</taxon>
        <taxon>Chlorophyceae</taxon>
        <taxon>CS clade</taxon>
        <taxon>Sphaeropleales</taxon>
        <taxon>Selenastraceae</taxon>
        <taxon>Monoraphidium</taxon>
    </lineage>
</organism>
<name>A0A0D2MWE0_9CHLO</name>
<evidence type="ECO:0000313" key="4">
    <source>
        <dbReference type="Proteomes" id="UP000054498"/>
    </source>
</evidence>
<dbReference type="EMBL" id="KK100319">
    <property type="protein sequence ID" value="KIZ06890.1"/>
    <property type="molecule type" value="Genomic_DNA"/>
</dbReference>
<evidence type="ECO:0000313" key="3">
    <source>
        <dbReference type="EMBL" id="KIZ06890.1"/>
    </source>
</evidence>
<sequence>MLTAESSARGSSKGSAARRVIQCYDMKEIRAPRVFTKLAIPEEPKRSGVPDGPHTPEKGCVPVAGASSPAARVAAALAALDGGWAVDGGAIISDPSDAGARPSILDYHAAYQSGTASPGDVAESIVRFLAEEEGAANWVYGFNPQHLRAQAAASAARYAVSAPLSVLDGVPFAVKDHVATFATRVCQGTTFLGDMGSPVADVASEAPCVAALRSLGALCIGKTQMQEFGLLPTGISWKLGVARNPHSQRHTAGGSSGGSGCVVAAGLAAFAIGTDGGGSVRIPAAVCGVVGLKPTQGRMASLPEEHSLSSIGPLATSVGDAMIVYAAMACPGSCAHSPLKPARETLDTMPGAQLSARTAEQAQEEVDAAAAAVEAAAVAALPEAAVGEDAATRPPLTLPQRVLPEASDTAGRIGLFGAQPLAGLTVGVFQPYFEHCELAVAEAARSGVGLLSRLGAEVVAVTLPELEQLRVAHTVTFMMEALRTRHVAEAWATQEQRSQLHEDTRMILATASNLTERHLEQAQRVRRRQERHWSRAFESCDIIVTPTVACLGIEIIKGAASEGMLHLTQTSRLTRYTIPASLLGLPALALPLGTAPCRSTGARLPTSLQLIGRPWQDATVLRVGAVLEAGLREAGFAAPLPALRMPNPLVTAVGKAKGGHA</sequence>
<proteinExistence type="inferred from homology"/>
<feature type="domain" description="Amidase" evidence="2">
    <location>
        <begin position="419"/>
        <end position="621"/>
    </location>
</feature>
<evidence type="ECO:0000259" key="2">
    <source>
        <dbReference type="Pfam" id="PF01425"/>
    </source>
</evidence>
<keyword evidence="4" id="KW-1185">Reference proteome</keyword>
<dbReference type="PANTHER" id="PTHR11895">
    <property type="entry name" value="TRANSAMIDASE"/>
    <property type="match status" value="1"/>
</dbReference>
<dbReference type="PROSITE" id="PS00571">
    <property type="entry name" value="AMIDASES"/>
    <property type="match status" value="1"/>
</dbReference>
<dbReference type="GeneID" id="25727811"/>
<dbReference type="SUPFAM" id="SSF75304">
    <property type="entry name" value="Amidase signature (AS) enzymes"/>
    <property type="match status" value="1"/>
</dbReference>
<evidence type="ECO:0000256" key="1">
    <source>
        <dbReference type="ARBA" id="ARBA00009199"/>
    </source>
</evidence>
<dbReference type="AlphaFoldDB" id="A0A0D2MWE0"/>
<dbReference type="InterPro" id="IPR036928">
    <property type="entry name" value="AS_sf"/>
</dbReference>
<dbReference type="OrthoDB" id="421993at2759"/>
<protein>
    <recommendedName>
        <fullName evidence="2">Amidase domain-containing protein</fullName>
    </recommendedName>
</protein>
<dbReference type="GO" id="GO:0003824">
    <property type="term" value="F:catalytic activity"/>
    <property type="evidence" value="ECO:0007669"/>
    <property type="project" value="InterPro"/>
</dbReference>
<dbReference type="RefSeq" id="XP_013905909.1">
    <property type="nucleotide sequence ID" value="XM_014050455.1"/>
</dbReference>
<dbReference type="PANTHER" id="PTHR11895:SF67">
    <property type="entry name" value="AMIDASE DOMAIN-CONTAINING PROTEIN"/>
    <property type="match status" value="1"/>
</dbReference>
<feature type="domain" description="Amidase" evidence="2">
    <location>
        <begin position="137"/>
        <end position="332"/>
    </location>
</feature>
<dbReference type="STRING" id="145388.A0A0D2MWE0"/>
<dbReference type="InterPro" id="IPR020556">
    <property type="entry name" value="Amidase_CS"/>
</dbReference>